<keyword evidence="2" id="KW-1185">Reference proteome</keyword>
<reference evidence="1" key="1">
    <citation type="submission" date="2024-09" db="EMBL/GenBank/DDBJ databases">
        <title>Black Yeasts Isolated from many extreme environments.</title>
        <authorList>
            <person name="Coleine C."/>
            <person name="Stajich J.E."/>
            <person name="Selbmann L."/>
        </authorList>
    </citation>
    <scope>NUCLEOTIDE SEQUENCE</scope>
    <source>
        <strain evidence="1">CCFEE 5737</strain>
    </source>
</reference>
<evidence type="ECO:0000313" key="1">
    <source>
        <dbReference type="EMBL" id="KAK3048630.1"/>
    </source>
</evidence>
<comment type="caution">
    <text evidence="1">The sequence shown here is derived from an EMBL/GenBank/DDBJ whole genome shotgun (WGS) entry which is preliminary data.</text>
</comment>
<evidence type="ECO:0000313" key="2">
    <source>
        <dbReference type="Proteomes" id="UP001186974"/>
    </source>
</evidence>
<organism evidence="1 2">
    <name type="scientific">Coniosporium uncinatum</name>
    <dbReference type="NCBI Taxonomy" id="93489"/>
    <lineage>
        <taxon>Eukaryota</taxon>
        <taxon>Fungi</taxon>
        <taxon>Dikarya</taxon>
        <taxon>Ascomycota</taxon>
        <taxon>Pezizomycotina</taxon>
        <taxon>Dothideomycetes</taxon>
        <taxon>Dothideomycetes incertae sedis</taxon>
        <taxon>Coniosporium</taxon>
    </lineage>
</organism>
<gene>
    <name evidence="1" type="ORF">LTS18_012900</name>
</gene>
<dbReference type="Proteomes" id="UP001186974">
    <property type="component" value="Unassembled WGS sequence"/>
</dbReference>
<feature type="non-terminal residue" evidence="1">
    <location>
        <position position="427"/>
    </location>
</feature>
<accession>A0ACC3CWT4</accession>
<dbReference type="EMBL" id="JAWDJW010010262">
    <property type="protein sequence ID" value="KAK3048630.1"/>
    <property type="molecule type" value="Genomic_DNA"/>
</dbReference>
<protein>
    <submittedName>
        <fullName evidence="1">Uncharacterized protein</fullName>
    </submittedName>
</protein>
<proteinExistence type="predicted"/>
<name>A0ACC3CWT4_9PEZI</name>
<sequence length="427" mass="47959">MPDRLEDFEGFYGLEEIEGVDVVKDEGTGLLRFESSVPEKEHVEKDKKKEIEELDKLVFGDIHDREGEVDGEGKEDEWEGFSEDEPVNELPADTTVKAVTHKKDRNAPVSAVAAVTGLPEKKEQTKKEQPVKRKIVAEEPEEDSDLEGLSYNALEEEVDEDDVDTKEWQTLKLSPETLGSLSKMKFNRPTPIQAASIPEALAGHDVIGKAATGSGKTLAFGIPILEYYLQEAQHKPAQRKRRKQQRSPLALILAPTRELAHQISKHLTTLCSRDDFEGPRIATLTGGLSIEKQQRQLASADIVIGTPGRLWEVISEGHGTLGWFKRIKFLVVDEADRLLSEGHFKEVEEILNVLEREDEEAAEDGKEEDGASGEETVERQTLVFSATFQKGLQQKLAVRKQGRGDLMGQKETLEYLLRKLRFREEKP</sequence>